<gene>
    <name evidence="1" type="ORF">FA95DRAFT_249676</name>
</gene>
<dbReference type="EMBL" id="MU275979">
    <property type="protein sequence ID" value="KAI0044546.1"/>
    <property type="molecule type" value="Genomic_DNA"/>
</dbReference>
<evidence type="ECO:0000313" key="1">
    <source>
        <dbReference type="EMBL" id="KAI0044546.1"/>
    </source>
</evidence>
<reference evidence="1" key="2">
    <citation type="journal article" date="2022" name="New Phytol.">
        <title>Evolutionary transition to the ectomycorrhizal habit in the genomes of a hyperdiverse lineage of mushroom-forming fungi.</title>
        <authorList>
            <person name="Looney B."/>
            <person name="Miyauchi S."/>
            <person name="Morin E."/>
            <person name="Drula E."/>
            <person name="Courty P.E."/>
            <person name="Kohler A."/>
            <person name="Kuo A."/>
            <person name="LaButti K."/>
            <person name="Pangilinan J."/>
            <person name="Lipzen A."/>
            <person name="Riley R."/>
            <person name="Andreopoulos W."/>
            <person name="He G."/>
            <person name="Johnson J."/>
            <person name="Nolan M."/>
            <person name="Tritt A."/>
            <person name="Barry K.W."/>
            <person name="Grigoriev I.V."/>
            <person name="Nagy L.G."/>
            <person name="Hibbett D."/>
            <person name="Henrissat B."/>
            <person name="Matheny P.B."/>
            <person name="Labbe J."/>
            <person name="Martin F.M."/>
        </authorList>
    </citation>
    <scope>NUCLEOTIDE SEQUENCE</scope>
    <source>
        <strain evidence="1">FP105234-sp</strain>
    </source>
</reference>
<reference evidence="1" key="1">
    <citation type="submission" date="2021-02" db="EMBL/GenBank/DDBJ databases">
        <authorList>
            <consortium name="DOE Joint Genome Institute"/>
            <person name="Ahrendt S."/>
            <person name="Looney B.P."/>
            <person name="Miyauchi S."/>
            <person name="Morin E."/>
            <person name="Drula E."/>
            <person name="Courty P.E."/>
            <person name="Chicoki N."/>
            <person name="Fauchery L."/>
            <person name="Kohler A."/>
            <person name="Kuo A."/>
            <person name="Labutti K."/>
            <person name="Pangilinan J."/>
            <person name="Lipzen A."/>
            <person name="Riley R."/>
            <person name="Andreopoulos W."/>
            <person name="He G."/>
            <person name="Johnson J."/>
            <person name="Barry K.W."/>
            <person name="Grigoriev I.V."/>
            <person name="Nagy L."/>
            <person name="Hibbett D."/>
            <person name="Henrissat B."/>
            <person name="Matheny P.B."/>
            <person name="Labbe J."/>
            <person name="Martin F."/>
        </authorList>
    </citation>
    <scope>NUCLEOTIDE SEQUENCE</scope>
    <source>
        <strain evidence="1">FP105234-sp</strain>
    </source>
</reference>
<evidence type="ECO:0000313" key="2">
    <source>
        <dbReference type="Proteomes" id="UP000814033"/>
    </source>
</evidence>
<name>A0ACB8RK33_9AGAM</name>
<keyword evidence="2" id="KW-1185">Reference proteome</keyword>
<sequence>MTRQEESTAIQAQSMKWEAAYRQVRSEYNEQVRTVHARDSQIQALQATVMQLNLLISRLVPTFDQDAEVSA</sequence>
<accession>A0ACB8RK33</accession>
<proteinExistence type="predicted"/>
<dbReference type="Proteomes" id="UP000814033">
    <property type="component" value="Unassembled WGS sequence"/>
</dbReference>
<organism evidence="1 2">
    <name type="scientific">Auriscalpium vulgare</name>
    <dbReference type="NCBI Taxonomy" id="40419"/>
    <lineage>
        <taxon>Eukaryota</taxon>
        <taxon>Fungi</taxon>
        <taxon>Dikarya</taxon>
        <taxon>Basidiomycota</taxon>
        <taxon>Agaricomycotina</taxon>
        <taxon>Agaricomycetes</taxon>
        <taxon>Russulales</taxon>
        <taxon>Auriscalpiaceae</taxon>
        <taxon>Auriscalpium</taxon>
    </lineage>
</organism>
<protein>
    <submittedName>
        <fullName evidence="1">Uncharacterized protein</fullName>
    </submittedName>
</protein>
<comment type="caution">
    <text evidence="1">The sequence shown here is derived from an EMBL/GenBank/DDBJ whole genome shotgun (WGS) entry which is preliminary data.</text>
</comment>